<dbReference type="InterPro" id="IPR032675">
    <property type="entry name" value="LRR_dom_sf"/>
</dbReference>
<evidence type="ECO:0000313" key="4">
    <source>
        <dbReference type="EMBL" id="CAD9974225.1"/>
    </source>
</evidence>
<keyword evidence="2" id="KW-0433">Leucine-rich repeat</keyword>
<accession>A0A7S2YFL6</accession>
<dbReference type="Pfam" id="PF13516">
    <property type="entry name" value="LRR_6"/>
    <property type="match status" value="1"/>
</dbReference>
<dbReference type="InterPro" id="IPR027038">
    <property type="entry name" value="RanGap"/>
</dbReference>
<proteinExistence type="predicted"/>
<sequence length="223" mass="24923">MELDLRDNKLSEDGCRAVLPTLLDENARLERLSLSANPIRDVGACLLAELLEDGSRAVHLKHLDLARASITDAGCCRLAKSLETNTTLQTLGLAHNAMSNVTYVAFGKALKDHNRTLVSINLQCDRKKIDISGCEALLKMVEENYTMETVSTNLGTSYELKGIKFGYSSRIRMFLRLNHLGRQKLLDQKGTKEDWINTMISVQDSIQAIHYLLTTNPSLCQRD</sequence>
<dbReference type="SMART" id="SM00368">
    <property type="entry name" value="LRR_RI"/>
    <property type="match status" value="4"/>
</dbReference>
<keyword evidence="1" id="KW-0343">GTPase activation</keyword>
<dbReference type="GO" id="GO:0005634">
    <property type="term" value="C:nucleus"/>
    <property type="evidence" value="ECO:0007669"/>
    <property type="project" value="TreeGrafter"/>
</dbReference>
<reference evidence="4" key="1">
    <citation type="submission" date="2021-01" db="EMBL/GenBank/DDBJ databases">
        <authorList>
            <person name="Corre E."/>
            <person name="Pelletier E."/>
            <person name="Niang G."/>
            <person name="Scheremetjew M."/>
            <person name="Finn R."/>
            <person name="Kale V."/>
            <person name="Holt S."/>
            <person name="Cochrane G."/>
            <person name="Meng A."/>
            <person name="Brown T."/>
            <person name="Cohen L."/>
        </authorList>
    </citation>
    <scope>NUCLEOTIDE SEQUENCE</scope>
    <source>
        <strain evidence="4">CCMP125</strain>
    </source>
</reference>
<dbReference type="PANTHER" id="PTHR24113:SF12">
    <property type="entry name" value="RAN GTPASE-ACTIVATING PROTEIN 1"/>
    <property type="match status" value="1"/>
</dbReference>
<name>A0A7S2YFL6_9STRA</name>
<gene>
    <name evidence="4" type="ORF">APAL1065_LOCUS15783</name>
</gene>
<dbReference type="EMBL" id="HBHT01023515">
    <property type="protein sequence ID" value="CAD9974225.1"/>
    <property type="molecule type" value="Transcribed_RNA"/>
</dbReference>
<dbReference type="PANTHER" id="PTHR24113">
    <property type="entry name" value="RAN GTPASE-ACTIVATING PROTEIN 1"/>
    <property type="match status" value="1"/>
</dbReference>
<evidence type="ECO:0000256" key="2">
    <source>
        <dbReference type="ARBA" id="ARBA00022614"/>
    </source>
</evidence>
<dbReference type="GO" id="GO:0048471">
    <property type="term" value="C:perinuclear region of cytoplasm"/>
    <property type="evidence" value="ECO:0007669"/>
    <property type="project" value="TreeGrafter"/>
</dbReference>
<keyword evidence="3" id="KW-0677">Repeat</keyword>
<dbReference type="GO" id="GO:0031267">
    <property type="term" value="F:small GTPase binding"/>
    <property type="evidence" value="ECO:0007669"/>
    <property type="project" value="TreeGrafter"/>
</dbReference>
<evidence type="ECO:0000256" key="1">
    <source>
        <dbReference type="ARBA" id="ARBA00022468"/>
    </source>
</evidence>
<dbReference type="Gene3D" id="3.80.10.10">
    <property type="entry name" value="Ribonuclease Inhibitor"/>
    <property type="match status" value="2"/>
</dbReference>
<dbReference type="AlphaFoldDB" id="A0A7S2YFL6"/>
<dbReference type="InterPro" id="IPR001611">
    <property type="entry name" value="Leu-rich_rpt"/>
</dbReference>
<dbReference type="GO" id="GO:0005096">
    <property type="term" value="F:GTPase activator activity"/>
    <property type="evidence" value="ECO:0007669"/>
    <property type="project" value="UniProtKB-KW"/>
</dbReference>
<dbReference type="GO" id="GO:0006913">
    <property type="term" value="P:nucleocytoplasmic transport"/>
    <property type="evidence" value="ECO:0007669"/>
    <property type="project" value="TreeGrafter"/>
</dbReference>
<organism evidence="4">
    <name type="scientific">Entomoneis paludosa</name>
    <dbReference type="NCBI Taxonomy" id="265537"/>
    <lineage>
        <taxon>Eukaryota</taxon>
        <taxon>Sar</taxon>
        <taxon>Stramenopiles</taxon>
        <taxon>Ochrophyta</taxon>
        <taxon>Bacillariophyta</taxon>
        <taxon>Bacillariophyceae</taxon>
        <taxon>Bacillariophycidae</taxon>
        <taxon>Entomoneidaceae</taxon>
        <taxon>Entomoneis</taxon>
    </lineage>
</organism>
<protein>
    <submittedName>
        <fullName evidence="4">Uncharacterized protein</fullName>
    </submittedName>
</protein>
<dbReference type="GO" id="GO:0005829">
    <property type="term" value="C:cytosol"/>
    <property type="evidence" value="ECO:0007669"/>
    <property type="project" value="TreeGrafter"/>
</dbReference>
<dbReference type="SUPFAM" id="SSF52047">
    <property type="entry name" value="RNI-like"/>
    <property type="match status" value="1"/>
</dbReference>
<evidence type="ECO:0000256" key="3">
    <source>
        <dbReference type="ARBA" id="ARBA00022737"/>
    </source>
</evidence>